<dbReference type="OrthoDB" id="18339at2759"/>
<dbReference type="SUPFAM" id="SSF53720">
    <property type="entry name" value="ALDH-like"/>
    <property type="match status" value="1"/>
</dbReference>
<feature type="region of interest" description="Disordered" evidence="1">
    <location>
        <begin position="893"/>
        <end position="917"/>
    </location>
</feature>
<dbReference type="EMBL" id="JANBQF010000073">
    <property type="protein sequence ID" value="KAJ2006090.1"/>
    <property type="molecule type" value="Genomic_DNA"/>
</dbReference>
<dbReference type="InterPro" id="IPR016161">
    <property type="entry name" value="Ald_DH/histidinol_DH"/>
</dbReference>
<comment type="caution">
    <text evidence="3">The sequence shown here is derived from an EMBL/GenBank/DDBJ whole genome shotgun (WGS) entry which is preliminary data.</text>
</comment>
<feature type="domain" description="Aldehyde dehydrogenase" evidence="2">
    <location>
        <begin position="20"/>
        <end position="475"/>
    </location>
</feature>
<dbReference type="FunFam" id="3.40.309.10:FF:000002">
    <property type="entry name" value="Methylmalonate-semialdehyde dehydrogenase (Acylating)"/>
    <property type="match status" value="1"/>
</dbReference>
<organism evidence="3 4">
    <name type="scientific">Coemansia thaxteri</name>
    <dbReference type="NCBI Taxonomy" id="2663907"/>
    <lineage>
        <taxon>Eukaryota</taxon>
        <taxon>Fungi</taxon>
        <taxon>Fungi incertae sedis</taxon>
        <taxon>Zoopagomycota</taxon>
        <taxon>Kickxellomycotina</taxon>
        <taxon>Kickxellomycetes</taxon>
        <taxon>Kickxellales</taxon>
        <taxon>Kickxellaceae</taxon>
        <taxon>Coemansia</taxon>
    </lineage>
</organism>
<dbReference type="InterPro" id="IPR016162">
    <property type="entry name" value="Ald_DH_N"/>
</dbReference>
<evidence type="ECO:0000259" key="2">
    <source>
        <dbReference type="Pfam" id="PF00171"/>
    </source>
</evidence>
<dbReference type="InterPro" id="IPR015590">
    <property type="entry name" value="Aldehyde_DH_dom"/>
</dbReference>
<evidence type="ECO:0000313" key="3">
    <source>
        <dbReference type="EMBL" id="KAJ2006090.1"/>
    </source>
</evidence>
<dbReference type="Pfam" id="PF09737">
    <property type="entry name" value="Det1"/>
    <property type="match status" value="2"/>
</dbReference>
<dbReference type="GO" id="GO:0006210">
    <property type="term" value="P:thymine catabolic process"/>
    <property type="evidence" value="ECO:0007669"/>
    <property type="project" value="TreeGrafter"/>
</dbReference>
<dbReference type="InterPro" id="IPR016163">
    <property type="entry name" value="Ald_DH_C"/>
</dbReference>
<dbReference type="Proteomes" id="UP001150907">
    <property type="component" value="Unassembled WGS sequence"/>
</dbReference>
<feature type="region of interest" description="Disordered" evidence="1">
    <location>
        <begin position="743"/>
        <end position="765"/>
    </location>
</feature>
<dbReference type="Gene3D" id="3.40.605.10">
    <property type="entry name" value="Aldehyde Dehydrogenase, Chain A, domain 1"/>
    <property type="match status" value="1"/>
</dbReference>
<proteinExistence type="predicted"/>
<name>A0A9W8EL11_9FUNG</name>
<protein>
    <recommendedName>
        <fullName evidence="2">Aldehyde dehydrogenase domain-containing protein</fullName>
    </recommendedName>
</protein>
<reference evidence="3" key="1">
    <citation type="submission" date="2022-07" db="EMBL/GenBank/DDBJ databases">
        <title>Phylogenomic reconstructions and comparative analyses of Kickxellomycotina fungi.</title>
        <authorList>
            <person name="Reynolds N.K."/>
            <person name="Stajich J.E."/>
            <person name="Barry K."/>
            <person name="Grigoriev I.V."/>
            <person name="Crous P."/>
            <person name="Smith M.E."/>
        </authorList>
    </citation>
    <scope>NUCLEOTIDE SEQUENCE</scope>
    <source>
        <strain evidence="3">IMI 214461</strain>
    </source>
</reference>
<accession>A0A9W8EL11</accession>
<dbReference type="GO" id="GO:0006574">
    <property type="term" value="P:L-valine catabolic process"/>
    <property type="evidence" value="ECO:0007669"/>
    <property type="project" value="TreeGrafter"/>
</dbReference>
<feature type="compositionally biased region" description="Polar residues" evidence="1">
    <location>
        <begin position="898"/>
        <end position="909"/>
    </location>
</feature>
<dbReference type="PANTHER" id="PTHR43866">
    <property type="entry name" value="MALONATE-SEMIALDEHYDE DEHYDROGENASE"/>
    <property type="match status" value="1"/>
</dbReference>
<dbReference type="InterPro" id="IPR019138">
    <property type="entry name" value="De-etiolated_protein_1_Det1"/>
</dbReference>
<dbReference type="Gene3D" id="3.40.309.10">
    <property type="entry name" value="Aldehyde Dehydrogenase, Chain A, domain 2"/>
    <property type="match status" value="1"/>
</dbReference>
<evidence type="ECO:0000256" key="1">
    <source>
        <dbReference type="SAM" id="MobiDB-lite"/>
    </source>
</evidence>
<dbReference type="GO" id="GO:0004491">
    <property type="term" value="F:methylmalonate-semialdehyde dehydrogenase (acylating, NAD) activity"/>
    <property type="evidence" value="ECO:0007669"/>
    <property type="project" value="InterPro"/>
</dbReference>
<keyword evidence="4" id="KW-1185">Reference proteome</keyword>
<evidence type="ECO:0000313" key="4">
    <source>
        <dbReference type="Proteomes" id="UP001150907"/>
    </source>
</evidence>
<dbReference type="PANTHER" id="PTHR43866:SF4">
    <property type="entry name" value="MALONATE-SEMIALDEHYDE DEHYDROGENASE"/>
    <property type="match status" value="1"/>
</dbReference>
<sequence length="1339" mass="143138">MSLPTLSNFAASRATPAAADVETLSVTSPRTGEAIALVPMSAASDVDAVVAAAHAAGPAWVALTLNARALQLTALHGVLTAHSAELIDLIEREHGKTRTEAAGDLAKGLETLAYATGVGALAQGHAAYVSSGVMCRDERAAVGVVASIVPFNFPFMVPFWTVPLALAMGNTCVVKPSEKVPLTMTRVAELAAGVLPPGVLNIVHGSRDTADLLIADHRVRAVTFVGSSPVAEAVHRRASALGKRVLALGGAKNHLVALPDCDLEMTARDVVASFTGCAGQRCMAAAVLLVVGEQPALLARIVELAAQLVPATDGAAAMGPVIDAAAVARIDAAVQAAVADDCAELLLDGSQSAAFVARRRESQGFWVAPSILLHRSSTDRAMHEEIFGPVLSVLKCVDAQAALAVENASAFGNAACVYTSSGAAAEFFAQRFGAAMIGVNVGVPVPREPFSFGGTKRSRFGAADITGDAAIEFFSIRRKVTTKWSTPDCFFRRFTPDGKYLVAFNRNLSGLLVFRVLTASASPHQLANTTAAAAAATAAAADGKSEFWHFFQLAWSQTFTAANESLHRDLCLVTADNRYIIAVRLRRVDLANASANSLGRTPPAPPNTLTCIKALEDITVLVIDIHSGRLVDSREYLSDIIYLSGHNGVSLYEDRLCLLSLKHQCLRILRIGADGRLTNLYDIGWNTREDDAAPEHALRQREINFEQAQLELRSNSLQKRGPAMLGACIDDAEVPRLVKRQKTGRVQSSATHEHGPALRQQRPTRRHAASAAFYASTALTPEAIDPGLPGSLVLSSSRRRRAMALRCPLAGWSLLPNRSSRVTDLATLSPSLYDMRGDSNCPDTAMRPRPSRVVAPDLTTGSGVPLPFIFAHSIEAQAVRNLDEDVASHLAATDRDAPTQSEQLPSDNSGGPGTLVGSLSPMMAITAERAAIMPFQTLQRLPPHYRLIFSRAMQPAGRLDALAESDISMIEPSLTTAPHSGLKQQLLGALFMRARAKDDCGLALQYFYRTYRQYEGLVLWRAQFVSLTCLLLRFVPLQVATSRSNAQRSATISSSTVTNSFTLLAEFDMVNARFGKIWDTADSEASDEVESRLDVYRAPMASSSNHGFMASALAPSLANDVYLRDSFESAQQAIRTARSGGPTQAARKASALLPFAPQCMQESPLLDPSQFKCNLRTRQTIEKYRPASTAPIRFYDRRTGVVKFVLSPFPVYMSSLPLSYDASVAEFQRHAQDHAGHDSPTLAHSSGMFGLTMRSGAVLLPSGGVEELNMLADSSAQLNTPPALAPSINPQAQQSSVSTSSQKSGAAYLFHPTLPLVLSTRSDMSITALPISNIHFWSG</sequence>
<dbReference type="Pfam" id="PF00171">
    <property type="entry name" value="Aldedh"/>
    <property type="match status" value="1"/>
</dbReference>
<dbReference type="InterPro" id="IPR010061">
    <property type="entry name" value="MeMal-semiAld_DH"/>
</dbReference>
<gene>
    <name evidence="3" type="ORF">H4R26_001589</name>
</gene>